<dbReference type="EMBL" id="MSPX01000017">
    <property type="protein sequence ID" value="OQP84961.1"/>
    <property type="molecule type" value="Genomic_DNA"/>
</dbReference>
<dbReference type="EMBL" id="MKIO01000040">
    <property type="protein sequence ID" value="OLP53329.1"/>
    <property type="molecule type" value="Genomic_DNA"/>
</dbReference>
<feature type="region of interest" description="Disordered" evidence="1">
    <location>
        <begin position="76"/>
        <end position="118"/>
    </location>
</feature>
<evidence type="ECO:0000256" key="1">
    <source>
        <dbReference type="SAM" id="MobiDB-lite"/>
    </source>
</evidence>
<sequence>MSETRKKIYEALIDGATDGLSGQQLYDHVRKRVPKTTSKKLVRAALLALTDPDVNDKHVLDVIYALAIRHRLDTLQAQDGDQDDEPVATVPVLKKSKSELRGGVSGGGLEAGRRDDAG</sequence>
<dbReference type="AlphaFoldDB" id="A0A1Q9AEI5"/>
<reference evidence="2 4" key="1">
    <citation type="submission" date="2016-09" db="EMBL/GenBank/DDBJ databases">
        <title>Rhizobium sp. nov., a novel species isolated from the rice rhizosphere.</title>
        <authorList>
            <person name="Zhao J."/>
            <person name="Zhang X."/>
        </authorList>
    </citation>
    <scope>NUCLEOTIDE SEQUENCE [LARGE SCALE GENOMIC DNA]</scope>
    <source>
        <strain evidence="2 4">MH17</strain>
    </source>
</reference>
<dbReference type="Proteomes" id="UP000186143">
    <property type="component" value="Unassembled WGS sequence"/>
</dbReference>
<proteinExistence type="predicted"/>
<dbReference type="RefSeq" id="WP_075636552.1">
    <property type="nucleotide sequence ID" value="NZ_MKIO01000040.1"/>
</dbReference>
<organism evidence="2 4">
    <name type="scientific">Xaviernesmea rhizosphaerae</name>
    <dbReference type="NCBI Taxonomy" id="1672749"/>
    <lineage>
        <taxon>Bacteria</taxon>
        <taxon>Pseudomonadati</taxon>
        <taxon>Pseudomonadota</taxon>
        <taxon>Alphaproteobacteria</taxon>
        <taxon>Hyphomicrobiales</taxon>
        <taxon>Rhizobiaceae</taxon>
        <taxon>Rhizobium/Agrobacterium group</taxon>
        <taxon>Xaviernesmea</taxon>
    </lineage>
</organism>
<reference evidence="3" key="2">
    <citation type="submission" date="2016-12" db="EMBL/GenBank/DDBJ databases">
        <authorList>
            <person name="Zhang X."/>
            <person name="Zhao J."/>
        </authorList>
    </citation>
    <scope>NUCLEOTIDE SEQUENCE</scope>
    <source>
        <strain evidence="3">RD15</strain>
    </source>
</reference>
<evidence type="ECO:0000313" key="5">
    <source>
        <dbReference type="Proteomes" id="UP000192652"/>
    </source>
</evidence>
<accession>A0A1Q9AEI5</accession>
<name>A0A1Q9AEI5_9HYPH</name>
<gene>
    <name evidence="2" type="ORF">BJF92_00745</name>
    <name evidence="3" type="ORF">BTR14_17860</name>
</gene>
<comment type="caution">
    <text evidence="2">The sequence shown here is derived from an EMBL/GenBank/DDBJ whole genome shotgun (WGS) entry which is preliminary data.</text>
</comment>
<reference evidence="3 5" key="3">
    <citation type="journal article" date="2017" name="Antonie Van Leeuwenhoek">
        <title>Rhizobium rhizosphaerae sp. nov., a novel species isolated from rice rhizosphere.</title>
        <authorList>
            <person name="Zhao J.J."/>
            <person name="Zhang J."/>
            <person name="Zhang R.J."/>
            <person name="Zhang C.W."/>
            <person name="Yin H.Q."/>
            <person name="Zhang X.X."/>
        </authorList>
    </citation>
    <scope>NUCLEOTIDE SEQUENCE [LARGE SCALE GENOMIC DNA]</scope>
    <source>
        <strain evidence="3 5">RD15</strain>
    </source>
</reference>
<evidence type="ECO:0000313" key="2">
    <source>
        <dbReference type="EMBL" id="OLP53329.1"/>
    </source>
</evidence>
<evidence type="ECO:0000313" key="3">
    <source>
        <dbReference type="EMBL" id="OQP84961.1"/>
    </source>
</evidence>
<evidence type="ECO:0000313" key="4">
    <source>
        <dbReference type="Proteomes" id="UP000186143"/>
    </source>
</evidence>
<protein>
    <submittedName>
        <fullName evidence="2">Uncharacterized protein</fullName>
    </submittedName>
</protein>
<keyword evidence="5" id="KW-1185">Reference proteome</keyword>
<dbReference type="Proteomes" id="UP000192652">
    <property type="component" value="Unassembled WGS sequence"/>
</dbReference>